<dbReference type="InterPro" id="IPR032675">
    <property type="entry name" value="LRR_dom_sf"/>
</dbReference>
<keyword evidence="7" id="KW-1071">Ligand-gated ion channel</keyword>
<protein>
    <recommendedName>
        <fullName evidence="14">Cyclic nucleotide-binding domain-containing protein</fullName>
    </recommendedName>
</protein>
<dbReference type="SUPFAM" id="SSF81383">
    <property type="entry name" value="F-box domain"/>
    <property type="match status" value="1"/>
</dbReference>
<feature type="domain" description="Cyclic nucleotide-binding" evidence="10">
    <location>
        <begin position="332"/>
        <end position="435"/>
    </location>
</feature>
<name>A0A1E3NJG0_9ASCO</name>
<dbReference type="PANTHER" id="PTHR45638">
    <property type="entry name" value="CYCLIC NUCLEOTIDE-GATED CATION CHANNEL SUBUNIT A"/>
    <property type="match status" value="1"/>
</dbReference>
<dbReference type="InterPro" id="IPR050866">
    <property type="entry name" value="CNG_cation_channel"/>
</dbReference>
<keyword evidence="5" id="KW-0406">Ion transport</keyword>
<dbReference type="PROSITE" id="PS50042">
    <property type="entry name" value="CNMP_BINDING_3"/>
    <property type="match status" value="2"/>
</dbReference>
<dbReference type="InterPro" id="IPR001611">
    <property type="entry name" value="Leu-rich_rpt"/>
</dbReference>
<evidence type="ECO:0000259" key="11">
    <source>
        <dbReference type="PROSITE" id="PS50181"/>
    </source>
</evidence>
<dbReference type="InterPro" id="IPR036047">
    <property type="entry name" value="F-box-like_dom_sf"/>
</dbReference>
<dbReference type="FunFam" id="2.60.120.10:FF:000057">
    <property type="entry name" value="Cyclic nucleotide-binding domain protein"/>
    <property type="match status" value="1"/>
</dbReference>
<evidence type="ECO:0000256" key="5">
    <source>
        <dbReference type="ARBA" id="ARBA00023065"/>
    </source>
</evidence>
<dbReference type="Gene3D" id="3.80.10.10">
    <property type="entry name" value="Ribonuclease Inhibitor"/>
    <property type="match status" value="3"/>
</dbReference>
<dbReference type="OrthoDB" id="421226at2759"/>
<comment type="subcellular location">
    <subcellularLocation>
        <location evidence="1">Membrane</location>
        <topology evidence="1">Multi-pass membrane protein</topology>
    </subcellularLocation>
</comment>
<evidence type="ECO:0008006" key="14">
    <source>
        <dbReference type="Google" id="ProtNLM"/>
    </source>
</evidence>
<dbReference type="Proteomes" id="UP000094455">
    <property type="component" value="Unassembled WGS sequence"/>
</dbReference>
<keyword evidence="4" id="KW-1133">Transmembrane helix</keyword>
<dbReference type="PANTHER" id="PTHR45638:SF24">
    <property type="entry name" value="CYCLIC NUCLEOTIDE-BINDING DOMAIN PROTEIN (AFU_ORTHOLOGUE AFUA_2G03170)"/>
    <property type="match status" value="1"/>
</dbReference>
<dbReference type="EMBL" id="KV454003">
    <property type="protein sequence ID" value="ODQ46269.1"/>
    <property type="molecule type" value="Genomic_DNA"/>
</dbReference>
<dbReference type="RefSeq" id="XP_019017382.1">
    <property type="nucleotide sequence ID" value="XM_019161117.1"/>
</dbReference>
<proteinExistence type="predicted"/>
<feature type="region of interest" description="Disordered" evidence="9">
    <location>
        <begin position="485"/>
        <end position="513"/>
    </location>
</feature>
<dbReference type="SUPFAM" id="SSF52047">
    <property type="entry name" value="RNI-like"/>
    <property type="match status" value="1"/>
</dbReference>
<dbReference type="InterPro" id="IPR001810">
    <property type="entry name" value="F-box_dom"/>
</dbReference>
<dbReference type="GO" id="GO:0005221">
    <property type="term" value="F:intracellularly cyclic nucleotide-activated monoatomic cation channel activity"/>
    <property type="evidence" value="ECO:0007669"/>
    <property type="project" value="InterPro"/>
</dbReference>
<dbReference type="STRING" id="763406.A0A1E3NJG0"/>
<dbReference type="GO" id="GO:0016020">
    <property type="term" value="C:membrane"/>
    <property type="evidence" value="ECO:0007669"/>
    <property type="project" value="UniProtKB-SubCell"/>
</dbReference>
<dbReference type="AlphaFoldDB" id="A0A1E3NJG0"/>
<gene>
    <name evidence="12" type="ORF">PICMEDRAFT_16181</name>
</gene>
<keyword evidence="3" id="KW-0812">Transmembrane</keyword>
<dbReference type="Pfam" id="PF00027">
    <property type="entry name" value="cNMP_binding"/>
    <property type="match status" value="2"/>
</dbReference>
<evidence type="ECO:0000256" key="1">
    <source>
        <dbReference type="ARBA" id="ARBA00004141"/>
    </source>
</evidence>
<feature type="region of interest" description="Disordered" evidence="9">
    <location>
        <begin position="1"/>
        <end position="56"/>
    </location>
</feature>
<reference evidence="12 13" key="1">
    <citation type="journal article" date="2016" name="Proc. Natl. Acad. Sci. U.S.A.">
        <title>Comparative genomics of biotechnologically important yeasts.</title>
        <authorList>
            <person name="Riley R."/>
            <person name="Haridas S."/>
            <person name="Wolfe K.H."/>
            <person name="Lopes M.R."/>
            <person name="Hittinger C.T."/>
            <person name="Goeker M."/>
            <person name="Salamov A.A."/>
            <person name="Wisecaver J.H."/>
            <person name="Long T.M."/>
            <person name="Calvey C.H."/>
            <person name="Aerts A.L."/>
            <person name="Barry K.W."/>
            <person name="Choi C."/>
            <person name="Clum A."/>
            <person name="Coughlan A.Y."/>
            <person name="Deshpande S."/>
            <person name="Douglass A.P."/>
            <person name="Hanson S.J."/>
            <person name="Klenk H.-P."/>
            <person name="LaButti K.M."/>
            <person name="Lapidus A."/>
            <person name="Lindquist E.A."/>
            <person name="Lipzen A.M."/>
            <person name="Meier-Kolthoff J.P."/>
            <person name="Ohm R.A."/>
            <person name="Otillar R.P."/>
            <person name="Pangilinan J.L."/>
            <person name="Peng Y."/>
            <person name="Rokas A."/>
            <person name="Rosa C.A."/>
            <person name="Scheuner C."/>
            <person name="Sibirny A.A."/>
            <person name="Slot J.C."/>
            <person name="Stielow J.B."/>
            <person name="Sun H."/>
            <person name="Kurtzman C.P."/>
            <person name="Blackwell M."/>
            <person name="Grigoriev I.V."/>
            <person name="Jeffries T.W."/>
        </authorList>
    </citation>
    <scope>NUCLEOTIDE SEQUENCE [LARGE SCALE GENOMIC DNA]</scope>
    <source>
        <strain evidence="12 13">NRRL Y-2026</strain>
    </source>
</reference>
<feature type="compositionally biased region" description="Basic and acidic residues" evidence="9">
    <location>
        <begin position="43"/>
        <end position="56"/>
    </location>
</feature>
<dbReference type="PROSITE" id="PS50181">
    <property type="entry name" value="FBOX"/>
    <property type="match status" value="1"/>
</dbReference>
<keyword evidence="6" id="KW-0472">Membrane</keyword>
<dbReference type="InterPro" id="IPR014710">
    <property type="entry name" value="RmlC-like_jellyroll"/>
</dbReference>
<evidence type="ECO:0000256" key="6">
    <source>
        <dbReference type="ARBA" id="ARBA00023136"/>
    </source>
</evidence>
<dbReference type="InterPro" id="IPR000595">
    <property type="entry name" value="cNMP-bd_dom"/>
</dbReference>
<evidence type="ECO:0000256" key="9">
    <source>
        <dbReference type="SAM" id="MobiDB-lite"/>
    </source>
</evidence>
<evidence type="ECO:0000256" key="4">
    <source>
        <dbReference type="ARBA" id="ARBA00022989"/>
    </source>
</evidence>
<dbReference type="CDD" id="cd00038">
    <property type="entry name" value="CAP_ED"/>
    <property type="match status" value="2"/>
</dbReference>
<dbReference type="InterPro" id="IPR006553">
    <property type="entry name" value="Leu-rich_rpt_Cys-con_subtyp"/>
</dbReference>
<dbReference type="SMART" id="SM00100">
    <property type="entry name" value="cNMP"/>
    <property type="match status" value="2"/>
</dbReference>
<dbReference type="GeneID" id="30177804"/>
<evidence type="ECO:0000313" key="13">
    <source>
        <dbReference type="Proteomes" id="UP000094455"/>
    </source>
</evidence>
<evidence type="ECO:0000313" key="12">
    <source>
        <dbReference type="EMBL" id="ODQ46269.1"/>
    </source>
</evidence>
<dbReference type="SMART" id="SM00256">
    <property type="entry name" value="FBOX"/>
    <property type="match status" value="1"/>
</dbReference>
<keyword evidence="8" id="KW-0407">Ion channel</keyword>
<keyword evidence="13" id="KW-1185">Reference proteome</keyword>
<evidence type="ECO:0000256" key="3">
    <source>
        <dbReference type="ARBA" id="ARBA00022692"/>
    </source>
</evidence>
<dbReference type="Pfam" id="PF13516">
    <property type="entry name" value="LRR_6"/>
    <property type="match status" value="1"/>
</dbReference>
<accession>A0A1E3NJG0</accession>
<evidence type="ECO:0000259" key="10">
    <source>
        <dbReference type="PROSITE" id="PS50042"/>
    </source>
</evidence>
<sequence>MGITLPDGAGSMKRNKLLWPDELDPQSANFKRRKPSENDITDETEKPGERSLTEDELIEKNAIPHEVICRLKDFSLFSDAPNDFFIHLSKVLRLVQYRPQEYIVKHGEPAKSMYWILRGTVGVTSMDGESVYAELAAGSFFGEIGILFNCPRTATVVARTKVLLGVLTKDSLIKVLLDYPRIEQLIRDEAQERLLMQEKKKGLPKMALPAISRKVSVFRHGSSTQHDTLSADDPNATNNLINISQVANDHDQVPGPSLPPVSTLLNLVEGQNITSLGSSIPPIIISTPDAAVTKMSNTSEAYEIQNRRSTFTSIDDIDNSFSTREFLCSLKPFASLPRNIIHELALDVEVLRFRPMEYIFKKGDLSRDIYFVVYGEVEVIDDGKTLARLTSTMCFGTFSFLSVFNGNALKPRSASTRTISDCEILMIRASSLDSVCEKYPVIFEEFKKSVDSTLLSFEHPQTSDESNIFKKFSFNNRKSFSEEKTNDVDPIVAGNSNVPKRESKSNGSPAPAFNTFSFNATKHGRETEKTDLLTMPPLNPIGGSIQNFSNFQKRNFQYAPLDFRRRLSSINMGRRRSSVLNIGPLPDTIFLKVFQTLDLKTLMKCSRVCMRWKQLIYLSSSLFSKLDLTPYCKELDDNSIIQIAKLVGSRPQYINISNCYHITDEGFSFMVNEVGGRGNMKGLIMKNNWNLSAMAIMDLSITCKNLTELDLSNCRKVKDDVIMKIIGDKQDYSVGCHHLQNLSLGYCKYLTDRTMNHIINNTEDKLMSLDLTRCTTITDNGFLDMNNHKFFRLQKLVLRDCTFLSDRVIERISMSCPGLEKLDLMFCCMLTDYSLKLLGYGCPKLIDLDLSFCGAAVSDYSLKELKSLVHLKYLSIKGCVRVTREGVDFVLTEIKSLKELNILQCSRVNIFRGVQVDPFDKSSGCNYSYLKIKPHGRIVKVRV</sequence>
<keyword evidence="2" id="KW-0813">Transport</keyword>
<feature type="domain" description="F-box" evidence="11">
    <location>
        <begin position="579"/>
        <end position="626"/>
    </location>
</feature>
<dbReference type="InterPro" id="IPR018490">
    <property type="entry name" value="cNMP-bd_dom_sf"/>
</dbReference>
<dbReference type="Pfam" id="PF12937">
    <property type="entry name" value="F-box-like"/>
    <property type="match status" value="1"/>
</dbReference>
<dbReference type="GO" id="GO:0044877">
    <property type="term" value="F:protein-containing complex binding"/>
    <property type="evidence" value="ECO:0007669"/>
    <property type="project" value="TreeGrafter"/>
</dbReference>
<dbReference type="SUPFAM" id="SSF51206">
    <property type="entry name" value="cAMP-binding domain-like"/>
    <property type="match status" value="2"/>
</dbReference>
<evidence type="ECO:0000256" key="8">
    <source>
        <dbReference type="ARBA" id="ARBA00023303"/>
    </source>
</evidence>
<evidence type="ECO:0000256" key="2">
    <source>
        <dbReference type="ARBA" id="ARBA00022448"/>
    </source>
</evidence>
<feature type="domain" description="Cyclic nucleotide-binding" evidence="10">
    <location>
        <begin position="76"/>
        <end position="193"/>
    </location>
</feature>
<dbReference type="Gene3D" id="2.60.120.10">
    <property type="entry name" value="Jelly Rolls"/>
    <property type="match status" value="2"/>
</dbReference>
<evidence type="ECO:0000256" key="7">
    <source>
        <dbReference type="ARBA" id="ARBA00023286"/>
    </source>
</evidence>
<dbReference type="PROSITE" id="PS00889">
    <property type="entry name" value="CNMP_BINDING_2"/>
    <property type="match status" value="1"/>
</dbReference>
<dbReference type="InterPro" id="IPR018488">
    <property type="entry name" value="cNMP-bd_CS"/>
</dbReference>
<organism evidence="12 13">
    <name type="scientific">Pichia membranifaciens NRRL Y-2026</name>
    <dbReference type="NCBI Taxonomy" id="763406"/>
    <lineage>
        <taxon>Eukaryota</taxon>
        <taxon>Fungi</taxon>
        <taxon>Dikarya</taxon>
        <taxon>Ascomycota</taxon>
        <taxon>Saccharomycotina</taxon>
        <taxon>Pichiomycetes</taxon>
        <taxon>Pichiales</taxon>
        <taxon>Pichiaceae</taxon>
        <taxon>Pichia</taxon>
    </lineage>
</organism>
<dbReference type="SMART" id="SM00367">
    <property type="entry name" value="LRR_CC"/>
    <property type="match status" value="7"/>
</dbReference>